<comment type="similarity">
    <text evidence="4">Belongs to the ABC transporter superfamily. Drug exporter-1 (DrugE1) (TC 3.A.1.105) family.</text>
</comment>
<dbReference type="GO" id="GO:0043215">
    <property type="term" value="P:daunorubicin transport"/>
    <property type="evidence" value="ECO:0007669"/>
    <property type="project" value="InterPro"/>
</dbReference>
<keyword evidence="6" id="KW-0378">Hydrolase</keyword>
<dbReference type="InterPro" id="IPR005894">
    <property type="entry name" value="DrrA"/>
</dbReference>
<dbReference type="NCBIfam" id="TIGR01188">
    <property type="entry name" value="drrA"/>
    <property type="match status" value="1"/>
</dbReference>
<dbReference type="PROSITE" id="PS50893">
    <property type="entry name" value="ABC_TRANSPORTER_2"/>
    <property type="match status" value="1"/>
</dbReference>
<dbReference type="InterPro" id="IPR003593">
    <property type="entry name" value="AAA+_ATPase"/>
</dbReference>
<dbReference type="SMART" id="SM00382">
    <property type="entry name" value="AAA"/>
    <property type="match status" value="1"/>
</dbReference>
<sequence length="323" mass="36621">MTNIIETKNLSKTYDEFKAVDSINLKIKKNSVYGILGPNGAGKSTLISMLCTILKPSSGKAIVNGYDVEKESNKVRDSIGIVFQTRAVDNILTGREHLEMHAALYGVDKNVRKERINDVLELIALGSKIDEHVKNYSGGMVRRLEIGRGLIHHPQILFLDEPTLGLDLRTRESIWKYIEELKNTIDITVILTTHYLEEADHLCDEIAIIDNGKIIKTGSPKKLKEELKSDIITLKTSEKEKFSNILENKSFIQDIFNKDDELKLSVEKGENLIPKIIKIAEDENINIKSIEVSHPSLEDVFIKYTGRKISDTSFNKKSKKMRR</sequence>
<keyword evidence="2" id="KW-0547">Nucleotide-binding</keyword>
<organism evidence="6 7">
    <name type="scientific">Methanobrevibacter curvatus</name>
    <dbReference type="NCBI Taxonomy" id="49547"/>
    <lineage>
        <taxon>Archaea</taxon>
        <taxon>Methanobacteriati</taxon>
        <taxon>Methanobacteriota</taxon>
        <taxon>Methanomada group</taxon>
        <taxon>Methanobacteria</taxon>
        <taxon>Methanobacteriales</taxon>
        <taxon>Methanobacteriaceae</taxon>
        <taxon>Methanobrevibacter</taxon>
    </lineage>
</organism>
<evidence type="ECO:0000256" key="4">
    <source>
        <dbReference type="ARBA" id="ARBA00049985"/>
    </source>
</evidence>
<dbReference type="Pfam" id="PF00005">
    <property type="entry name" value="ABC_tran"/>
    <property type="match status" value="1"/>
</dbReference>
<dbReference type="RefSeq" id="WP_067090336.1">
    <property type="nucleotide sequence ID" value="NZ_LWMV01000154.1"/>
</dbReference>
<dbReference type="EC" id="3.6.3.-" evidence="6"/>
<dbReference type="PANTHER" id="PTHR43582:SF2">
    <property type="entry name" value="LINEARMYCIN RESISTANCE ATP-BINDING PROTEIN LNRL"/>
    <property type="match status" value="1"/>
</dbReference>
<dbReference type="InterPro" id="IPR003439">
    <property type="entry name" value="ABC_transporter-like_ATP-bd"/>
</dbReference>
<keyword evidence="7" id="KW-1185">Reference proteome</keyword>
<keyword evidence="1" id="KW-0813">Transport</keyword>
<evidence type="ECO:0000256" key="1">
    <source>
        <dbReference type="ARBA" id="ARBA00022448"/>
    </source>
</evidence>
<dbReference type="GO" id="GO:0005524">
    <property type="term" value="F:ATP binding"/>
    <property type="evidence" value="ECO:0007669"/>
    <property type="project" value="UniProtKB-KW"/>
</dbReference>
<dbReference type="STRING" id="49547.MBCUR_07310"/>
<dbReference type="Pfam" id="PF13732">
    <property type="entry name" value="DrrA1-3_C"/>
    <property type="match status" value="1"/>
</dbReference>
<dbReference type="SUPFAM" id="SSF52540">
    <property type="entry name" value="P-loop containing nucleoside triphosphate hydrolases"/>
    <property type="match status" value="1"/>
</dbReference>
<feature type="domain" description="ABC transporter" evidence="5">
    <location>
        <begin position="5"/>
        <end position="236"/>
    </location>
</feature>
<dbReference type="InterPro" id="IPR025302">
    <property type="entry name" value="DrrA1/2-like_C"/>
</dbReference>
<comment type="caution">
    <text evidence="6">The sequence shown here is derived from an EMBL/GenBank/DDBJ whole genome shotgun (WGS) entry which is preliminary data.</text>
</comment>
<dbReference type="PATRIC" id="fig|49547.3.peg.792"/>
<keyword evidence="3 6" id="KW-0067">ATP-binding</keyword>
<proteinExistence type="inferred from homology"/>
<evidence type="ECO:0000256" key="2">
    <source>
        <dbReference type="ARBA" id="ARBA00022741"/>
    </source>
</evidence>
<accession>A0A166BDW8</accession>
<dbReference type="PANTHER" id="PTHR43582">
    <property type="entry name" value="LINEARMYCIN RESISTANCE ATP-BINDING PROTEIN LNRL"/>
    <property type="match status" value="1"/>
</dbReference>
<evidence type="ECO:0000313" key="7">
    <source>
        <dbReference type="Proteomes" id="UP000077245"/>
    </source>
</evidence>
<evidence type="ECO:0000259" key="5">
    <source>
        <dbReference type="PROSITE" id="PS50893"/>
    </source>
</evidence>
<dbReference type="EMBL" id="LWMV01000154">
    <property type="protein sequence ID" value="KZX13204.1"/>
    <property type="molecule type" value="Genomic_DNA"/>
</dbReference>
<protein>
    <submittedName>
        <fullName evidence="6">Daunorubicin/doxorubicin resistance ATP-binding protein DrrA</fullName>
        <ecNumber evidence="6">3.6.3.-</ecNumber>
    </submittedName>
</protein>
<reference evidence="6 7" key="1">
    <citation type="submission" date="2016-04" db="EMBL/GenBank/DDBJ databases">
        <title>Genome sequence of Methanobrevibacter curvatus DSM 11111.</title>
        <authorList>
            <person name="Poehlein A."/>
            <person name="Seedorf H."/>
            <person name="Daniel R."/>
        </authorList>
    </citation>
    <scope>NUCLEOTIDE SEQUENCE [LARGE SCALE GENOMIC DNA]</scope>
    <source>
        <strain evidence="6 7">DSM 11111</strain>
    </source>
</reference>
<dbReference type="GO" id="GO:0016887">
    <property type="term" value="F:ATP hydrolysis activity"/>
    <property type="evidence" value="ECO:0007669"/>
    <property type="project" value="InterPro"/>
</dbReference>
<dbReference type="GO" id="GO:1900753">
    <property type="term" value="P:doxorubicin transport"/>
    <property type="evidence" value="ECO:0007669"/>
    <property type="project" value="InterPro"/>
</dbReference>
<evidence type="ECO:0000313" key="6">
    <source>
        <dbReference type="EMBL" id="KZX13204.1"/>
    </source>
</evidence>
<dbReference type="Proteomes" id="UP000077245">
    <property type="component" value="Unassembled WGS sequence"/>
</dbReference>
<dbReference type="Gene3D" id="3.40.50.300">
    <property type="entry name" value="P-loop containing nucleotide triphosphate hydrolases"/>
    <property type="match status" value="1"/>
</dbReference>
<dbReference type="AlphaFoldDB" id="A0A166BDW8"/>
<name>A0A166BDW8_9EURY</name>
<gene>
    <name evidence="6" type="primary">drrA_2</name>
    <name evidence="6" type="ORF">MBCUR_07310</name>
</gene>
<evidence type="ECO:0000256" key="3">
    <source>
        <dbReference type="ARBA" id="ARBA00022840"/>
    </source>
</evidence>
<dbReference type="OrthoDB" id="31298at2157"/>
<dbReference type="InterPro" id="IPR027417">
    <property type="entry name" value="P-loop_NTPase"/>
</dbReference>